<sequence>MKALRVLVAGLALALAAGAHTGQACEAPQPPSASAVTEGMALAQRTSQALDASGAQVVLLARAGQDLRRYGLQWSHLGFAYRSTDAQGRPAWRVVHKLNRCGTDRAGLYRQGLGDFFLDQPWRYEAAFVVPTPEVQAKLRPWLDDSRRLPLMHTAAYSMLAYPWSERYQQSNQWALETLAAALDDGATDRHRAQAWLQLRGYQPTVLNIDAFTRLGARATRANIAFDDHPNSKRFADHIETVTADSMFSWLAGSQLAGAPQLVR</sequence>
<dbReference type="RefSeq" id="WP_231010518.1">
    <property type="nucleotide sequence ID" value="NZ_BAAAEW010000004.1"/>
</dbReference>
<keyword evidence="3" id="KW-1185">Reference proteome</keyword>
<keyword evidence="1" id="KW-0732">Signal</keyword>
<dbReference type="Proteomes" id="UP001500279">
    <property type="component" value="Unassembled WGS sequence"/>
</dbReference>
<reference evidence="2 3" key="1">
    <citation type="journal article" date="2019" name="Int. J. Syst. Evol. Microbiol.">
        <title>The Global Catalogue of Microorganisms (GCM) 10K type strain sequencing project: providing services to taxonomists for standard genome sequencing and annotation.</title>
        <authorList>
            <consortium name="The Broad Institute Genomics Platform"/>
            <consortium name="The Broad Institute Genome Sequencing Center for Infectious Disease"/>
            <person name="Wu L."/>
            <person name="Ma J."/>
        </authorList>
    </citation>
    <scope>NUCLEOTIDE SEQUENCE [LARGE SCALE GENOMIC DNA]</scope>
    <source>
        <strain evidence="2 3">JCM 15503</strain>
    </source>
</reference>
<evidence type="ECO:0000313" key="3">
    <source>
        <dbReference type="Proteomes" id="UP001500279"/>
    </source>
</evidence>
<proteinExistence type="predicted"/>
<dbReference type="InterPro" id="IPR014547">
    <property type="entry name" value="UCP028477"/>
</dbReference>
<dbReference type="PIRSF" id="PIRSF028477">
    <property type="entry name" value="UCP028477"/>
    <property type="match status" value="1"/>
</dbReference>
<dbReference type="PROSITE" id="PS51257">
    <property type="entry name" value="PROKAR_LIPOPROTEIN"/>
    <property type="match status" value="1"/>
</dbReference>
<evidence type="ECO:0000313" key="2">
    <source>
        <dbReference type="EMBL" id="GAA0743552.1"/>
    </source>
</evidence>
<comment type="caution">
    <text evidence="2">The sequence shown here is derived from an EMBL/GenBank/DDBJ whole genome shotgun (WGS) entry which is preliminary data.</text>
</comment>
<evidence type="ECO:0000256" key="1">
    <source>
        <dbReference type="SAM" id="SignalP"/>
    </source>
</evidence>
<feature type="signal peptide" evidence="1">
    <location>
        <begin position="1"/>
        <end position="24"/>
    </location>
</feature>
<protein>
    <submittedName>
        <fullName evidence="2">DUF2145 domain-containing protein</fullName>
    </submittedName>
</protein>
<gene>
    <name evidence="2" type="ORF">GCM10009107_08200</name>
</gene>
<dbReference type="Pfam" id="PF09916">
    <property type="entry name" value="DUF2145"/>
    <property type="match status" value="1"/>
</dbReference>
<name>A0ABN1JPF4_9BURK</name>
<feature type="chain" id="PRO_5046058131" evidence="1">
    <location>
        <begin position="25"/>
        <end position="264"/>
    </location>
</feature>
<organism evidence="2 3">
    <name type="scientific">Ideonella azotifigens</name>
    <dbReference type="NCBI Taxonomy" id="513160"/>
    <lineage>
        <taxon>Bacteria</taxon>
        <taxon>Pseudomonadati</taxon>
        <taxon>Pseudomonadota</taxon>
        <taxon>Betaproteobacteria</taxon>
        <taxon>Burkholderiales</taxon>
        <taxon>Sphaerotilaceae</taxon>
        <taxon>Ideonella</taxon>
    </lineage>
</organism>
<accession>A0ABN1JPF4</accession>
<dbReference type="EMBL" id="BAAAEW010000004">
    <property type="protein sequence ID" value="GAA0743552.1"/>
    <property type="molecule type" value="Genomic_DNA"/>
</dbReference>